<proteinExistence type="predicted"/>
<evidence type="ECO:0000256" key="1">
    <source>
        <dbReference type="ARBA" id="ARBA00023125"/>
    </source>
</evidence>
<accession>A0A9D3WP37</accession>
<keyword evidence="2" id="KW-0233">DNA recombination</keyword>
<name>A0A9D3WP37_9SAUR</name>
<dbReference type="InterPro" id="IPR013762">
    <property type="entry name" value="Integrase-like_cat_sf"/>
</dbReference>
<reference evidence="3" key="1">
    <citation type="submission" date="2021-09" db="EMBL/GenBank/DDBJ databases">
        <title>The genome of Mauremys mutica provides insights into the evolution of semi-aquatic lifestyle.</title>
        <authorList>
            <person name="Gong S."/>
            <person name="Gao Y."/>
        </authorList>
    </citation>
    <scope>NUCLEOTIDE SEQUENCE</scope>
    <source>
        <strain evidence="3">MM-2020</strain>
        <tissue evidence="3">Muscle</tissue>
    </source>
</reference>
<dbReference type="Gene3D" id="1.10.443.10">
    <property type="entry name" value="Intergrase catalytic core"/>
    <property type="match status" value="1"/>
</dbReference>
<dbReference type="GO" id="GO:0006310">
    <property type="term" value="P:DNA recombination"/>
    <property type="evidence" value="ECO:0007669"/>
    <property type="project" value="UniProtKB-KW"/>
</dbReference>
<dbReference type="Gene3D" id="1.10.150.130">
    <property type="match status" value="1"/>
</dbReference>
<gene>
    <name evidence="3" type="ORF">KIL84_022893</name>
</gene>
<keyword evidence="4" id="KW-1185">Reference proteome</keyword>
<dbReference type="EMBL" id="JAHDVG010000488">
    <property type="protein sequence ID" value="KAH1165334.1"/>
    <property type="molecule type" value="Genomic_DNA"/>
</dbReference>
<evidence type="ECO:0000256" key="2">
    <source>
        <dbReference type="ARBA" id="ARBA00023172"/>
    </source>
</evidence>
<dbReference type="GO" id="GO:0015074">
    <property type="term" value="P:DNA integration"/>
    <property type="evidence" value="ECO:0007669"/>
    <property type="project" value="InterPro"/>
</dbReference>
<dbReference type="PANTHER" id="PTHR34605:SF3">
    <property type="entry name" value="P CELL-TYPE AGGLUTINATION PROTEIN MAP4-LIKE-RELATED"/>
    <property type="match status" value="1"/>
</dbReference>
<dbReference type="AlphaFoldDB" id="A0A9D3WP37"/>
<dbReference type="SUPFAM" id="SSF56349">
    <property type="entry name" value="DNA breaking-rejoining enzymes"/>
    <property type="match status" value="1"/>
</dbReference>
<comment type="caution">
    <text evidence="3">The sequence shown here is derived from an EMBL/GenBank/DDBJ whole genome shotgun (WGS) entry which is preliminary data.</text>
</comment>
<dbReference type="PANTHER" id="PTHR34605">
    <property type="entry name" value="PHAGE_INTEGRASE DOMAIN-CONTAINING PROTEIN"/>
    <property type="match status" value="1"/>
</dbReference>
<sequence>MWPITEEQVLRYMLSLATHQLESSTISNHLSAITFVNRLNGCPDPCSGFLVQRFLAGLSHSDGPREDSCHPIRVSTLRDLLHILSVICHSAQKVSLFRAAFLTEFFGAFRISELVPRPIRNSRGRALEFRDISWHKHAVILHLQRSKTDQVGQGAFLTLWEGAEPEVFPVRVLRAYMAIRWKGEGPLFVHGDGSPLMAYQLITMLSRGDNEVGTASP</sequence>
<dbReference type="Proteomes" id="UP000827986">
    <property type="component" value="Unassembled WGS sequence"/>
</dbReference>
<dbReference type="GO" id="GO:0003677">
    <property type="term" value="F:DNA binding"/>
    <property type="evidence" value="ECO:0007669"/>
    <property type="project" value="UniProtKB-KW"/>
</dbReference>
<dbReference type="SUPFAM" id="SSF47823">
    <property type="entry name" value="lambda integrase-like, N-terminal domain"/>
    <property type="match status" value="1"/>
</dbReference>
<evidence type="ECO:0000313" key="4">
    <source>
        <dbReference type="Proteomes" id="UP000827986"/>
    </source>
</evidence>
<evidence type="ECO:0000313" key="3">
    <source>
        <dbReference type="EMBL" id="KAH1165334.1"/>
    </source>
</evidence>
<dbReference type="InterPro" id="IPR010998">
    <property type="entry name" value="Integrase_recombinase_N"/>
</dbReference>
<organism evidence="3 4">
    <name type="scientific">Mauremys mutica</name>
    <name type="common">yellowpond turtle</name>
    <dbReference type="NCBI Taxonomy" id="74926"/>
    <lineage>
        <taxon>Eukaryota</taxon>
        <taxon>Metazoa</taxon>
        <taxon>Chordata</taxon>
        <taxon>Craniata</taxon>
        <taxon>Vertebrata</taxon>
        <taxon>Euteleostomi</taxon>
        <taxon>Archelosauria</taxon>
        <taxon>Testudinata</taxon>
        <taxon>Testudines</taxon>
        <taxon>Cryptodira</taxon>
        <taxon>Durocryptodira</taxon>
        <taxon>Testudinoidea</taxon>
        <taxon>Geoemydidae</taxon>
        <taxon>Geoemydinae</taxon>
        <taxon>Mauremys</taxon>
    </lineage>
</organism>
<protein>
    <submittedName>
        <fullName evidence="3">Uncharacterized protein</fullName>
    </submittedName>
</protein>
<dbReference type="InterPro" id="IPR052925">
    <property type="entry name" value="Phage_Integrase-like_Recomb"/>
</dbReference>
<dbReference type="InterPro" id="IPR011010">
    <property type="entry name" value="DNA_brk_join_enz"/>
</dbReference>
<keyword evidence="1" id="KW-0238">DNA-binding</keyword>